<evidence type="ECO:0000256" key="1">
    <source>
        <dbReference type="SAM" id="MobiDB-lite"/>
    </source>
</evidence>
<comment type="caution">
    <text evidence="2">The sequence shown here is derived from an EMBL/GenBank/DDBJ whole genome shotgun (WGS) entry which is preliminary data.</text>
</comment>
<name>A0ABP6MHN7_9ACTN</name>
<accession>A0ABP6MHN7</accession>
<reference evidence="3" key="1">
    <citation type="journal article" date="2019" name="Int. J. Syst. Evol. Microbiol.">
        <title>The Global Catalogue of Microorganisms (GCM) 10K type strain sequencing project: providing services to taxonomists for standard genome sequencing and annotation.</title>
        <authorList>
            <consortium name="The Broad Institute Genomics Platform"/>
            <consortium name="The Broad Institute Genome Sequencing Center for Infectious Disease"/>
            <person name="Wu L."/>
            <person name="Ma J."/>
        </authorList>
    </citation>
    <scope>NUCLEOTIDE SEQUENCE [LARGE SCALE GENOMIC DNA]</scope>
    <source>
        <strain evidence="3">JCM 9092</strain>
    </source>
</reference>
<feature type="region of interest" description="Disordered" evidence="1">
    <location>
        <begin position="1"/>
        <end position="63"/>
    </location>
</feature>
<proteinExistence type="predicted"/>
<feature type="compositionally biased region" description="Basic and acidic residues" evidence="1">
    <location>
        <begin position="41"/>
        <end position="54"/>
    </location>
</feature>
<gene>
    <name evidence="2" type="ORF">GCM10010449_40660</name>
</gene>
<organism evidence="2 3">
    <name type="scientific">Streptomyces rectiviolaceus</name>
    <dbReference type="NCBI Taxonomy" id="332591"/>
    <lineage>
        <taxon>Bacteria</taxon>
        <taxon>Bacillati</taxon>
        <taxon>Actinomycetota</taxon>
        <taxon>Actinomycetes</taxon>
        <taxon>Kitasatosporales</taxon>
        <taxon>Streptomycetaceae</taxon>
        <taxon>Streptomyces</taxon>
    </lineage>
</organism>
<protein>
    <submittedName>
        <fullName evidence="2">Uncharacterized protein</fullName>
    </submittedName>
</protein>
<sequence>MSDRIPASPGEDSTPVPRDPPDQQATDEQDPWDLDVGNADEGSRDSGKAAEVPDRGSSSPRAC</sequence>
<dbReference type="EMBL" id="BAAAUG010000069">
    <property type="protein sequence ID" value="GAA3114322.1"/>
    <property type="molecule type" value="Genomic_DNA"/>
</dbReference>
<dbReference type="RefSeq" id="WP_344522406.1">
    <property type="nucleotide sequence ID" value="NZ_BAAAUG010000069.1"/>
</dbReference>
<keyword evidence="3" id="KW-1185">Reference proteome</keyword>
<evidence type="ECO:0000313" key="3">
    <source>
        <dbReference type="Proteomes" id="UP001501637"/>
    </source>
</evidence>
<evidence type="ECO:0000313" key="2">
    <source>
        <dbReference type="EMBL" id="GAA3114322.1"/>
    </source>
</evidence>
<dbReference type="Proteomes" id="UP001501637">
    <property type="component" value="Unassembled WGS sequence"/>
</dbReference>